<evidence type="ECO:0000313" key="1">
    <source>
        <dbReference type="EMBL" id="RCX11246.1"/>
    </source>
</evidence>
<proteinExistence type="predicted"/>
<keyword evidence="2" id="KW-1185">Reference proteome</keyword>
<sequence length="33" mass="3869">MKTGPTKRAHFFGYIGCNKDFTNIEDIIAYRNF</sequence>
<comment type="caution">
    <text evidence="1">The sequence shown here is derived from an EMBL/GenBank/DDBJ whole genome shotgun (WGS) entry which is preliminary data.</text>
</comment>
<gene>
    <name evidence="1" type="ORF">DFR58_12619</name>
</gene>
<evidence type="ECO:0000313" key="2">
    <source>
        <dbReference type="Proteomes" id="UP000253034"/>
    </source>
</evidence>
<dbReference type="AlphaFoldDB" id="A0A369ASK5"/>
<dbReference type="EMBL" id="QPJT01000026">
    <property type="protein sequence ID" value="RCX11246.1"/>
    <property type="molecule type" value="Genomic_DNA"/>
</dbReference>
<protein>
    <submittedName>
        <fullName evidence="1">Uncharacterized protein</fullName>
    </submittedName>
</protein>
<name>A0A369ASK5_9FIRM</name>
<dbReference type="Proteomes" id="UP000253034">
    <property type="component" value="Unassembled WGS sequence"/>
</dbReference>
<reference evidence="1 2" key="1">
    <citation type="submission" date="2018-07" db="EMBL/GenBank/DDBJ databases">
        <title>Genomic Encyclopedia of Type Strains, Phase IV (KMG-IV): sequencing the most valuable type-strain genomes for metagenomic binning, comparative biology and taxonomic classification.</title>
        <authorList>
            <person name="Goeker M."/>
        </authorList>
    </citation>
    <scope>NUCLEOTIDE SEQUENCE [LARGE SCALE GENOMIC DNA]</scope>
    <source>
        <strain evidence="1 2">DSM 27016</strain>
    </source>
</reference>
<accession>A0A369ASK5</accession>
<organism evidence="1 2">
    <name type="scientific">Anaerobacterium chartisolvens</name>
    <dbReference type="NCBI Taxonomy" id="1297424"/>
    <lineage>
        <taxon>Bacteria</taxon>
        <taxon>Bacillati</taxon>
        <taxon>Bacillota</taxon>
        <taxon>Clostridia</taxon>
        <taxon>Eubacteriales</taxon>
        <taxon>Oscillospiraceae</taxon>
        <taxon>Anaerobacterium</taxon>
    </lineage>
</organism>